<organism evidence="3 4">
    <name type="scientific">Prorocentrum cordatum</name>
    <dbReference type="NCBI Taxonomy" id="2364126"/>
    <lineage>
        <taxon>Eukaryota</taxon>
        <taxon>Sar</taxon>
        <taxon>Alveolata</taxon>
        <taxon>Dinophyceae</taxon>
        <taxon>Prorocentrales</taxon>
        <taxon>Prorocentraceae</taxon>
        <taxon>Prorocentrum</taxon>
    </lineage>
</organism>
<keyword evidence="2" id="KW-0472">Membrane</keyword>
<dbReference type="EMBL" id="CAUYUJ010007236">
    <property type="protein sequence ID" value="CAK0820056.1"/>
    <property type="molecule type" value="Genomic_DNA"/>
</dbReference>
<feature type="transmembrane region" description="Helical" evidence="2">
    <location>
        <begin position="69"/>
        <end position="92"/>
    </location>
</feature>
<comment type="caution">
    <text evidence="3">The sequence shown here is derived from an EMBL/GenBank/DDBJ whole genome shotgun (WGS) entry which is preliminary data.</text>
</comment>
<keyword evidence="2" id="KW-1133">Transmembrane helix</keyword>
<name>A0ABN9RM58_9DINO</name>
<feature type="compositionally biased region" description="Pro residues" evidence="1">
    <location>
        <begin position="32"/>
        <end position="41"/>
    </location>
</feature>
<feature type="region of interest" description="Disordered" evidence="1">
    <location>
        <begin position="11"/>
        <end position="46"/>
    </location>
</feature>
<evidence type="ECO:0000313" key="3">
    <source>
        <dbReference type="EMBL" id="CAK0820056.1"/>
    </source>
</evidence>
<dbReference type="Proteomes" id="UP001189429">
    <property type="component" value="Unassembled WGS sequence"/>
</dbReference>
<keyword evidence="4" id="KW-1185">Reference proteome</keyword>
<gene>
    <name evidence="3" type="ORF">PCOR1329_LOCUS21870</name>
</gene>
<keyword evidence="2" id="KW-0812">Transmembrane</keyword>
<reference evidence="3" key="1">
    <citation type="submission" date="2023-10" db="EMBL/GenBank/DDBJ databases">
        <authorList>
            <person name="Chen Y."/>
            <person name="Shah S."/>
            <person name="Dougan E. K."/>
            <person name="Thang M."/>
            <person name="Chan C."/>
        </authorList>
    </citation>
    <scope>NUCLEOTIDE SEQUENCE [LARGE SCALE GENOMIC DNA]</scope>
</reference>
<evidence type="ECO:0000256" key="1">
    <source>
        <dbReference type="SAM" id="MobiDB-lite"/>
    </source>
</evidence>
<accession>A0ABN9RM58</accession>
<evidence type="ECO:0000256" key="2">
    <source>
        <dbReference type="SAM" id="Phobius"/>
    </source>
</evidence>
<sequence length="105" mass="11695">MPPLTWIRCQMPRKPWRSPGGGAGLPTLKPSPSVPPPPSPLPSSSHHEVVGTMYELRLRMWSMSMPESLMLLVMMMPLLLSAARVIDFSYVLCPPLIDSALWLQT</sequence>
<evidence type="ECO:0000313" key="4">
    <source>
        <dbReference type="Proteomes" id="UP001189429"/>
    </source>
</evidence>
<proteinExistence type="predicted"/>
<protein>
    <submittedName>
        <fullName evidence="3">Uncharacterized protein</fullName>
    </submittedName>
</protein>